<dbReference type="EMBL" id="CP118224">
    <property type="protein sequence ID" value="WMC12372.1"/>
    <property type="molecule type" value="Genomic_DNA"/>
</dbReference>
<dbReference type="PANTHER" id="PTHR40547">
    <property type="entry name" value="SLL0298 PROTEIN"/>
    <property type="match status" value="1"/>
</dbReference>
<protein>
    <submittedName>
        <fullName evidence="3">DUF2062 domain-containing protein</fullName>
    </submittedName>
</protein>
<feature type="transmembrane region" description="Helical" evidence="1">
    <location>
        <begin position="122"/>
        <end position="147"/>
    </location>
</feature>
<gene>
    <name evidence="3" type="ORF">PU634_08410</name>
</gene>
<keyword evidence="1" id="KW-0812">Transmembrane</keyword>
<dbReference type="InterPro" id="IPR036259">
    <property type="entry name" value="MFS_trans_sf"/>
</dbReference>
<dbReference type="PANTHER" id="PTHR40547:SF1">
    <property type="entry name" value="SLL0298 PROTEIN"/>
    <property type="match status" value="1"/>
</dbReference>
<dbReference type="RefSeq" id="WP_306763602.1">
    <property type="nucleotide sequence ID" value="NZ_CP118224.1"/>
</dbReference>
<name>A0AA50KSQ0_9GAMM</name>
<dbReference type="KEGG" id="ope:PU634_08410"/>
<evidence type="ECO:0000313" key="3">
    <source>
        <dbReference type="EMBL" id="WMC12372.1"/>
    </source>
</evidence>
<evidence type="ECO:0000259" key="2">
    <source>
        <dbReference type="Pfam" id="PF09835"/>
    </source>
</evidence>
<dbReference type="InterPro" id="IPR018639">
    <property type="entry name" value="DUF2062"/>
</dbReference>
<keyword evidence="4" id="KW-1185">Reference proteome</keyword>
<dbReference type="SUPFAM" id="SSF103473">
    <property type="entry name" value="MFS general substrate transporter"/>
    <property type="match status" value="1"/>
</dbReference>
<proteinExistence type="predicted"/>
<evidence type="ECO:0000256" key="1">
    <source>
        <dbReference type="SAM" id="Phobius"/>
    </source>
</evidence>
<keyword evidence="1" id="KW-0472">Membrane</keyword>
<dbReference type="Proteomes" id="UP001223802">
    <property type="component" value="Chromosome"/>
</dbReference>
<feature type="transmembrane region" description="Helical" evidence="1">
    <location>
        <begin position="42"/>
        <end position="70"/>
    </location>
</feature>
<feature type="transmembrane region" description="Helical" evidence="1">
    <location>
        <begin position="77"/>
        <end position="98"/>
    </location>
</feature>
<dbReference type="Pfam" id="PF09835">
    <property type="entry name" value="DUF2062"/>
    <property type="match status" value="1"/>
</dbReference>
<reference evidence="3 4" key="1">
    <citation type="submission" date="2023-02" db="EMBL/GenBank/DDBJ databases">
        <title>Complete genome sequence of a novel bacterium Oceanimonas sp. NTOU-MSR1 isolated from marine coast sediment.</title>
        <authorList>
            <person name="Yang H.-T."/>
            <person name="Chen Y.-L."/>
            <person name="Ho Y.-N."/>
        </authorList>
    </citation>
    <scope>NUCLEOTIDE SEQUENCE [LARGE SCALE GENOMIC DNA]</scope>
    <source>
        <strain evidence="3 4">NTOU-MSR1</strain>
    </source>
</reference>
<accession>A0AA50KSQ0</accession>
<feature type="domain" description="DUF2062" evidence="2">
    <location>
        <begin position="22"/>
        <end position="157"/>
    </location>
</feature>
<sequence>MLRQWVRSRLPSQETLRHNKALRLFGDRLLDPDYWFCNRHSAAVAVAAGLFAAWLPLPMHTLVAIALALLMRGYLPLAIAMVWVNNPLTIAPMFYFAYRLGLWLLGHPEVEFTATFSLEHNALAVALPLLTGCLLLALASAALGWLLTRLGWRWKVQLALLRRRARREP</sequence>
<dbReference type="AlphaFoldDB" id="A0AA50KSQ0"/>
<organism evidence="3 4">
    <name type="scientific">Oceanimonas pelagia</name>
    <dbReference type="NCBI Taxonomy" id="3028314"/>
    <lineage>
        <taxon>Bacteria</taxon>
        <taxon>Pseudomonadati</taxon>
        <taxon>Pseudomonadota</taxon>
        <taxon>Gammaproteobacteria</taxon>
        <taxon>Aeromonadales</taxon>
        <taxon>Aeromonadaceae</taxon>
        <taxon>Oceanimonas</taxon>
    </lineage>
</organism>
<keyword evidence="1" id="KW-1133">Transmembrane helix</keyword>
<evidence type="ECO:0000313" key="4">
    <source>
        <dbReference type="Proteomes" id="UP001223802"/>
    </source>
</evidence>